<dbReference type="PANTHER" id="PTHR43022:SF1">
    <property type="entry name" value="PROTEIN SMF"/>
    <property type="match status" value="1"/>
</dbReference>
<reference evidence="4" key="1">
    <citation type="journal article" date="2019" name="Int. J. Syst. Evol. Microbiol.">
        <title>The Global Catalogue of Microorganisms (GCM) 10K type strain sequencing project: providing services to taxonomists for standard genome sequencing and annotation.</title>
        <authorList>
            <consortium name="The Broad Institute Genomics Platform"/>
            <consortium name="The Broad Institute Genome Sequencing Center for Infectious Disease"/>
            <person name="Wu L."/>
            <person name="Ma J."/>
        </authorList>
    </citation>
    <scope>NUCLEOTIDE SEQUENCE [LARGE SCALE GENOMIC DNA]</scope>
    <source>
        <strain evidence="4">JCM 18298</strain>
    </source>
</reference>
<dbReference type="InterPro" id="IPR057666">
    <property type="entry name" value="DrpA_SLOG"/>
</dbReference>
<evidence type="ECO:0000313" key="4">
    <source>
        <dbReference type="Proteomes" id="UP001500603"/>
    </source>
</evidence>
<dbReference type="EMBL" id="BAABJM010000001">
    <property type="protein sequence ID" value="GAA5046024.1"/>
    <property type="molecule type" value="Genomic_DNA"/>
</dbReference>
<dbReference type="SUPFAM" id="SSF102405">
    <property type="entry name" value="MCP/YpsA-like"/>
    <property type="match status" value="1"/>
</dbReference>
<comment type="caution">
    <text evidence="3">The sequence shown here is derived from an EMBL/GenBank/DDBJ whole genome shotgun (WGS) entry which is preliminary data.</text>
</comment>
<organism evidence="3 4">
    <name type="scientific">Nocardia callitridis</name>
    <dbReference type="NCBI Taxonomy" id="648753"/>
    <lineage>
        <taxon>Bacteria</taxon>
        <taxon>Bacillati</taxon>
        <taxon>Actinomycetota</taxon>
        <taxon>Actinomycetes</taxon>
        <taxon>Mycobacteriales</taxon>
        <taxon>Nocardiaceae</taxon>
        <taxon>Nocardia</taxon>
    </lineage>
</organism>
<dbReference type="RefSeq" id="WP_345493915.1">
    <property type="nucleotide sequence ID" value="NZ_BAABJM010000001.1"/>
</dbReference>
<dbReference type="InterPro" id="IPR003488">
    <property type="entry name" value="DprA"/>
</dbReference>
<dbReference type="Pfam" id="PF02481">
    <property type="entry name" value="DNA_processg_A"/>
    <property type="match status" value="1"/>
</dbReference>
<proteinExistence type="inferred from homology"/>
<accession>A0ABP9JXG3</accession>
<dbReference type="PANTHER" id="PTHR43022">
    <property type="entry name" value="PROTEIN SMF"/>
    <property type="match status" value="1"/>
</dbReference>
<evidence type="ECO:0000256" key="1">
    <source>
        <dbReference type="ARBA" id="ARBA00006525"/>
    </source>
</evidence>
<evidence type="ECO:0000313" key="3">
    <source>
        <dbReference type="EMBL" id="GAA5046024.1"/>
    </source>
</evidence>
<comment type="similarity">
    <text evidence="1">Belongs to the DprA/Smf family.</text>
</comment>
<feature type="domain" description="Smf/DprA SLOG" evidence="2">
    <location>
        <begin position="96"/>
        <end position="276"/>
    </location>
</feature>
<sequence>MTHAHGSPDDWGDTATDDRLPQWDDRDRAALVAMIRLTATRTEWSKLAERIVDRRGAWPLWEDEHPRNLFGDDDASAVLKQAVSDIETWRDAPFRFHTFFDSDYPERLRSVRQMPPIVFTQGKLVPREDGVCVVGSRAASEHALRFAHTVAQGLVAHDISVIAGLARGVDTAAHQAALTAGGRTVAVLGNGLDHIYPRENRALHTEIGERGMLLTHFLPEYGPSRWSFPARNVTMSAYGSATVIVEANEKSGTRIQAREAVAHGRPVILSSRVVDSTTWGRALQNDPGVYVADSAEEAVAHAVGIIDRRSTITRLLGTQ</sequence>
<dbReference type="Proteomes" id="UP001500603">
    <property type="component" value="Unassembled WGS sequence"/>
</dbReference>
<dbReference type="Gene3D" id="3.40.50.450">
    <property type="match status" value="1"/>
</dbReference>
<gene>
    <name evidence="3" type="ORF">GCM10023318_11000</name>
</gene>
<name>A0ABP9JXG3_9NOCA</name>
<protein>
    <recommendedName>
        <fullName evidence="2">Smf/DprA SLOG domain-containing protein</fullName>
    </recommendedName>
</protein>
<keyword evidence="4" id="KW-1185">Reference proteome</keyword>
<evidence type="ECO:0000259" key="2">
    <source>
        <dbReference type="Pfam" id="PF02481"/>
    </source>
</evidence>